<name>A0A927C9R5_9BACL</name>
<dbReference type="SUPFAM" id="SSF51445">
    <property type="entry name" value="(Trans)glycosidases"/>
    <property type="match status" value="1"/>
</dbReference>
<dbReference type="InterPro" id="IPR017853">
    <property type="entry name" value="GH"/>
</dbReference>
<gene>
    <name evidence="1" type="ORF">IDH45_12085</name>
</gene>
<dbReference type="Proteomes" id="UP000639396">
    <property type="component" value="Unassembled WGS sequence"/>
</dbReference>
<accession>A0A927C9R5</accession>
<evidence type="ECO:0000313" key="2">
    <source>
        <dbReference type="Proteomes" id="UP000639396"/>
    </source>
</evidence>
<dbReference type="AlphaFoldDB" id="A0A927C9R5"/>
<protein>
    <recommendedName>
        <fullName evidence="3">Glycosyl hydrolase-like 10 domain-containing protein</fullName>
    </recommendedName>
</protein>
<dbReference type="Gene3D" id="3.20.20.80">
    <property type="entry name" value="Glycosidases"/>
    <property type="match status" value="1"/>
</dbReference>
<dbReference type="RefSeq" id="WP_190927856.1">
    <property type="nucleotide sequence ID" value="NZ_JACXJA010000014.1"/>
</dbReference>
<comment type="caution">
    <text evidence="1">The sequence shown here is derived from an EMBL/GenBank/DDBJ whole genome shotgun (WGS) entry which is preliminary data.</text>
</comment>
<proteinExistence type="predicted"/>
<evidence type="ECO:0000313" key="1">
    <source>
        <dbReference type="EMBL" id="MBD2862722.1"/>
    </source>
</evidence>
<reference evidence="1" key="1">
    <citation type="submission" date="2020-09" db="EMBL/GenBank/DDBJ databases">
        <title>A novel bacterium of genus Paenibacillus, isolated from South China Sea.</title>
        <authorList>
            <person name="Huang H."/>
            <person name="Mo K."/>
            <person name="Hu Y."/>
        </authorList>
    </citation>
    <scope>NUCLEOTIDE SEQUENCE</scope>
    <source>
        <strain evidence="1">IB182363</strain>
    </source>
</reference>
<evidence type="ECO:0008006" key="3">
    <source>
        <dbReference type="Google" id="ProtNLM"/>
    </source>
</evidence>
<dbReference type="EMBL" id="JACXJA010000014">
    <property type="protein sequence ID" value="MBD2862722.1"/>
    <property type="molecule type" value="Genomic_DNA"/>
</dbReference>
<keyword evidence="2" id="KW-1185">Reference proteome</keyword>
<sequence>MIRSIVQRNDNLVELKLGGVEGLISCEMRISVDGLNWKAASLYPGLDTETVLNGNGYLWSQAVSKGIVRLSGQAEPRFYWNSYLNLGTYCGAVSVRLIVVAIDGIHEYSESVELSDRGVVYCRDWVYPAEGTDVSAADGGEGRSFGVLRNEFSPYATMTLPASGEYDIYFGLPAGGLRQLVRVDAEPFSRIVTSGNSMDLLESSFNGKANKEIYWKRHKLDGSVLELAKLKETLVEHHQAGKIGYVKLVPAAESRNADVSSVRKPVPELILYYEPYSYSLHGFHDGATMNGVMLEEFLRLKPREITCQTVRIGMKSLHHSHFLQRLDTPARTDENTIIDDPVKLANNCDILSETVVYAKGRGVRLTANVGMNRPYLWLPAVSERFSQSNPGLLSGGEFDYGKEEVREYALRILFELVDNYDIDGLFLDYMRSFGNQTAESIVYILRQTKERLNRKSADTGRPLELKVRIPADQAHYFRAMQISVEHGYVDGIVPSNSATSEPFPPVEHFVAMCKGTAAKVYGCIDGWKRSVASDPRAGSLCMAHSPQDLLRYIDHYTNLGVDGIFIYQADQFTANPFLNKVFAPVE</sequence>
<organism evidence="1 2">
    <name type="scientific">Paenibacillus oceani</name>
    <dbReference type="NCBI Taxonomy" id="2772510"/>
    <lineage>
        <taxon>Bacteria</taxon>
        <taxon>Bacillati</taxon>
        <taxon>Bacillota</taxon>
        <taxon>Bacilli</taxon>
        <taxon>Bacillales</taxon>
        <taxon>Paenibacillaceae</taxon>
        <taxon>Paenibacillus</taxon>
    </lineage>
</organism>